<evidence type="ECO:0000259" key="3">
    <source>
        <dbReference type="Pfam" id="PF02563"/>
    </source>
</evidence>
<keyword evidence="2" id="KW-0472">Membrane</keyword>
<protein>
    <submittedName>
        <fullName evidence="4">Polysaccharide export outer membrane protein</fullName>
    </submittedName>
</protein>
<keyword evidence="5" id="KW-1185">Reference proteome</keyword>
<accession>A0A7W8IEL6</accession>
<dbReference type="Pfam" id="PF02563">
    <property type="entry name" value="Poly_export"/>
    <property type="match status" value="1"/>
</dbReference>
<dbReference type="AlphaFoldDB" id="A0A7W8IEL6"/>
<dbReference type="InterPro" id="IPR049712">
    <property type="entry name" value="Poly_export"/>
</dbReference>
<proteinExistence type="predicted"/>
<feature type="transmembrane region" description="Helical" evidence="2">
    <location>
        <begin position="323"/>
        <end position="343"/>
    </location>
</feature>
<evidence type="ECO:0000313" key="5">
    <source>
        <dbReference type="Proteomes" id="UP000568106"/>
    </source>
</evidence>
<dbReference type="GO" id="GO:0015159">
    <property type="term" value="F:polysaccharide transmembrane transporter activity"/>
    <property type="evidence" value="ECO:0007669"/>
    <property type="project" value="InterPro"/>
</dbReference>
<organism evidence="4 5">
    <name type="scientific">Tunturiibacter empetritectus</name>
    <dbReference type="NCBI Taxonomy" id="3069691"/>
    <lineage>
        <taxon>Bacteria</taxon>
        <taxon>Pseudomonadati</taxon>
        <taxon>Acidobacteriota</taxon>
        <taxon>Terriglobia</taxon>
        <taxon>Terriglobales</taxon>
        <taxon>Acidobacteriaceae</taxon>
        <taxon>Tunturiibacter</taxon>
    </lineage>
</organism>
<keyword evidence="2" id="KW-0812">Transmembrane</keyword>
<reference evidence="4" key="1">
    <citation type="submission" date="2020-08" db="EMBL/GenBank/DDBJ databases">
        <title>Genomic Encyclopedia of Type Strains, Phase IV (KMG-V): Genome sequencing to study the core and pangenomes of soil and plant-associated prokaryotes.</title>
        <authorList>
            <person name="Whitman W."/>
        </authorList>
    </citation>
    <scope>NUCLEOTIDE SEQUENCE [LARGE SCALE GENOMIC DNA]</scope>
    <source>
        <strain evidence="4">M8UP27</strain>
    </source>
</reference>
<dbReference type="PANTHER" id="PTHR33619">
    <property type="entry name" value="POLYSACCHARIDE EXPORT PROTEIN GFCE-RELATED"/>
    <property type="match status" value="1"/>
</dbReference>
<dbReference type="PANTHER" id="PTHR33619:SF3">
    <property type="entry name" value="POLYSACCHARIDE EXPORT PROTEIN GFCE-RELATED"/>
    <property type="match status" value="1"/>
</dbReference>
<dbReference type="EMBL" id="JACHDY010000001">
    <property type="protein sequence ID" value="MBB5315502.1"/>
    <property type="molecule type" value="Genomic_DNA"/>
</dbReference>
<dbReference type="Gene3D" id="3.30.1950.10">
    <property type="entry name" value="wza like domain"/>
    <property type="match status" value="1"/>
</dbReference>
<dbReference type="InterPro" id="IPR003715">
    <property type="entry name" value="Poly_export_N"/>
</dbReference>
<evidence type="ECO:0000256" key="1">
    <source>
        <dbReference type="ARBA" id="ARBA00022729"/>
    </source>
</evidence>
<gene>
    <name evidence="4" type="ORF">HDF09_000152</name>
</gene>
<evidence type="ECO:0000256" key="2">
    <source>
        <dbReference type="SAM" id="Phobius"/>
    </source>
</evidence>
<dbReference type="Proteomes" id="UP000568106">
    <property type="component" value="Unassembled WGS sequence"/>
</dbReference>
<keyword evidence="1" id="KW-0732">Signal</keyword>
<comment type="caution">
    <text evidence="4">The sequence shown here is derived from an EMBL/GenBank/DDBJ whole genome shotgun (WGS) entry which is preliminary data.</text>
</comment>
<name>A0A7W8IEL6_9BACT</name>
<feature type="domain" description="Polysaccharide export protein N-terminal" evidence="3">
    <location>
        <begin position="59"/>
        <end position="132"/>
    </location>
</feature>
<dbReference type="Gene3D" id="3.10.560.10">
    <property type="entry name" value="Outer membrane lipoprotein wza domain like"/>
    <property type="match status" value="1"/>
</dbReference>
<evidence type="ECO:0000313" key="4">
    <source>
        <dbReference type="EMBL" id="MBB5315502.1"/>
    </source>
</evidence>
<keyword evidence="2" id="KW-1133">Transmembrane helix</keyword>
<sequence>MNQIDCRKVWLASAVFLLMALCGRFAEAQFSGPALGITAEVNPPITITTDPAILFPAGRDAYLGIGDVLSIRIYGNQDYTPVARIGVDGTVQLPLIGSVMVNDLTVHQAQNLIAQKLISAGMYRDPQVSIQISESPNQVVTLMGEVKGIVPVVGQRRLFDVLAAAGGGGGTGGGATTVVGGGGGLPSTASHVLTINRYGAAEPIVIDLGTDPAKSALINIPIFPRDTIIVPRVGVVYLLGAFKVQGAIPLQQNSPITLMKVAALAGGPGFEGKYSDLRIIRTTGTTRQVVRVDIMKVINGKVPDPVLQAEDIVFMPTSPMKAVIKNGGIATLLGIISILIVAVQQ</sequence>